<sequence length="113" mass="12185">MNITTGAVLLALLVTNYAPTSSSSSPEEARSFLGTTVSGDPSQNVGRCARLLQPISAKDIMDTIFSGKWILQEAYSSDTIDQSALTRCKSSWAEFTKEPNGTITLHMAHMLTT</sequence>
<reference evidence="2" key="1">
    <citation type="journal article" date="2023" name="Front. Mar. Sci.">
        <title>A new Merluccius polli reference genome to investigate the effects of global change in West African waters.</title>
        <authorList>
            <person name="Mateo J.L."/>
            <person name="Blanco-Fernandez C."/>
            <person name="Garcia-Vazquez E."/>
            <person name="Machado-Schiaffino G."/>
        </authorList>
    </citation>
    <scope>NUCLEOTIDE SEQUENCE</scope>
    <source>
        <strain evidence="2">C29</strain>
        <tissue evidence="2">Fin</tissue>
    </source>
</reference>
<dbReference type="Gene3D" id="2.40.128.20">
    <property type="match status" value="1"/>
</dbReference>
<gene>
    <name evidence="2" type="ORF">N1851_033167</name>
</gene>
<accession>A0AA47NNW4</accession>
<name>A0AA47NNW4_MERPO</name>
<proteinExistence type="predicted"/>
<protein>
    <submittedName>
        <fullName evidence="2">Uncharacterized protein</fullName>
    </submittedName>
</protein>
<feature type="signal peptide" evidence="1">
    <location>
        <begin position="1"/>
        <end position="22"/>
    </location>
</feature>
<organism evidence="2 3">
    <name type="scientific">Merluccius polli</name>
    <name type="common">Benguela hake</name>
    <name type="synonym">Merluccius cadenati</name>
    <dbReference type="NCBI Taxonomy" id="89951"/>
    <lineage>
        <taxon>Eukaryota</taxon>
        <taxon>Metazoa</taxon>
        <taxon>Chordata</taxon>
        <taxon>Craniata</taxon>
        <taxon>Vertebrata</taxon>
        <taxon>Euteleostomi</taxon>
        <taxon>Actinopterygii</taxon>
        <taxon>Neopterygii</taxon>
        <taxon>Teleostei</taxon>
        <taxon>Neoteleostei</taxon>
        <taxon>Acanthomorphata</taxon>
        <taxon>Zeiogadaria</taxon>
        <taxon>Gadariae</taxon>
        <taxon>Gadiformes</taxon>
        <taxon>Gadoidei</taxon>
        <taxon>Merlucciidae</taxon>
        <taxon>Merluccius</taxon>
    </lineage>
</organism>
<evidence type="ECO:0000313" key="3">
    <source>
        <dbReference type="Proteomes" id="UP001174136"/>
    </source>
</evidence>
<feature type="chain" id="PRO_5041392395" evidence="1">
    <location>
        <begin position="23"/>
        <end position="113"/>
    </location>
</feature>
<keyword evidence="3" id="KW-1185">Reference proteome</keyword>
<comment type="caution">
    <text evidence="2">The sequence shown here is derived from an EMBL/GenBank/DDBJ whole genome shotgun (WGS) entry which is preliminary data.</text>
</comment>
<dbReference type="EMBL" id="JAOPHQ010006302">
    <property type="protein sequence ID" value="KAK0132033.1"/>
    <property type="molecule type" value="Genomic_DNA"/>
</dbReference>
<dbReference type="AlphaFoldDB" id="A0AA47NNW4"/>
<evidence type="ECO:0000256" key="1">
    <source>
        <dbReference type="SAM" id="SignalP"/>
    </source>
</evidence>
<evidence type="ECO:0000313" key="2">
    <source>
        <dbReference type="EMBL" id="KAK0132033.1"/>
    </source>
</evidence>
<keyword evidence="1" id="KW-0732">Signal</keyword>
<dbReference type="InterPro" id="IPR012674">
    <property type="entry name" value="Calycin"/>
</dbReference>
<dbReference type="Proteomes" id="UP001174136">
    <property type="component" value="Unassembled WGS sequence"/>
</dbReference>